<keyword evidence="2" id="KW-1185">Reference proteome</keyword>
<comment type="caution">
    <text evidence="1">The sequence shown here is derived from an EMBL/GenBank/DDBJ whole genome shotgun (WGS) entry which is preliminary data.</text>
</comment>
<sequence length="122" mass="14242">MFEKKVDDKRGIGITLILRSDNRAEDVSEMLKGGQKLTKLGFLERIGGELPEELSKEDVKLWRESMDEMNEAGKIPVRSDWKRRGWLGKIVGFFIDIETKPLLDGDYPYVVRLYHFQPERKD</sequence>
<name>A0ABV0TN60_9TELE</name>
<proteinExistence type="predicted"/>
<protein>
    <submittedName>
        <fullName evidence="1">Uncharacterized protein</fullName>
    </submittedName>
</protein>
<dbReference type="EMBL" id="JAHRIQ010039403">
    <property type="protein sequence ID" value="MEQ2234330.1"/>
    <property type="molecule type" value="Genomic_DNA"/>
</dbReference>
<evidence type="ECO:0000313" key="2">
    <source>
        <dbReference type="Proteomes" id="UP001482620"/>
    </source>
</evidence>
<organism evidence="1 2">
    <name type="scientific">Ilyodon furcidens</name>
    <name type="common">goldbreast splitfin</name>
    <dbReference type="NCBI Taxonomy" id="33524"/>
    <lineage>
        <taxon>Eukaryota</taxon>
        <taxon>Metazoa</taxon>
        <taxon>Chordata</taxon>
        <taxon>Craniata</taxon>
        <taxon>Vertebrata</taxon>
        <taxon>Euteleostomi</taxon>
        <taxon>Actinopterygii</taxon>
        <taxon>Neopterygii</taxon>
        <taxon>Teleostei</taxon>
        <taxon>Neoteleostei</taxon>
        <taxon>Acanthomorphata</taxon>
        <taxon>Ovalentaria</taxon>
        <taxon>Atherinomorphae</taxon>
        <taxon>Cyprinodontiformes</taxon>
        <taxon>Goodeidae</taxon>
        <taxon>Ilyodon</taxon>
    </lineage>
</organism>
<dbReference type="Proteomes" id="UP001482620">
    <property type="component" value="Unassembled WGS sequence"/>
</dbReference>
<evidence type="ECO:0000313" key="1">
    <source>
        <dbReference type="EMBL" id="MEQ2234330.1"/>
    </source>
</evidence>
<reference evidence="1 2" key="1">
    <citation type="submission" date="2021-06" db="EMBL/GenBank/DDBJ databases">
        <authorList>
            <person name="Palmer J.M."/>
        </authorList>
    </citation>
    <scope>NUCLEOTIDE SEQUENCE [LARGE SCALE GENOMIC DNA]</scope>
    <source>
        <strain evidence="2">if_2019</strain>
        <tissue evidence="1">Muscle</tissue>
    </source>
</reference>
<gene>
    <name evidence="1" type="ORF">ILYODFUR_030800</name>
</gene>
<accession>A0ABV0TN60</accession>